<evidence type="ECO:0000313" key="3">
    <source>
        <dbReference type="Proteomes" id="UP001596282"/>
    </source>
</evidence>
<evidence type="ECO:0000256" key="1">
    <source>
        <dbReference type="SAM" id="Phobius"/>
    </source>
</evidence>
<feature type="transmembrane region" description="Helical" evidence="1">
    <location>
        <begin position="112"/>
        <end position="132"/>
    </location>
</feature>
<protein>
    <recommendedName>
        <fullName evidence="4">DUF2812 domain-containing protein</fullName>
    </recommendedName>
</protein>
<keyword evidence="3" id="KW-1185">Reference proteome</keyword>
<organism evidence="2 3">
    <name type="scientific">Lactiplantibacillus daowaiensis</name>
    <dbReference type="NCBI Taxonomy" id="2559918"/>
    <lineage>
        <taxon>Bacteria</taxon>
        <taxon>Bacillati</taxon>
        <taxon>Bacillota</taxon>
        <taxon>Bacilli</taxon>
        <taxon>Lactobacillales</taxon>
        <taxon>Lactobacillaceae</taxon>
        <taxon>Lactiplantibacillus</taxon>
    </lineage>
</organism>
<accession>A0ABW1RZW2</accession>
<name>A0ABW1RZW2_9LACO</name>
<comment type="caution">
    <text evidence="2">The sequence shown here is derived from an EMBL/GenBank/DDBJ whole genome shotgun (WGS) entry which is preliminary data.</text>
</comment>
<evidence type="ECO:0008006" key="4">
    <source>
        <dbReference type="Google" id="ProtNLM"/>
    </source>
</evidence>
<dbReference type="EMBL" id="JBHSSC010000032">
    <property type="protein sequence ID" value="MFC6181079.1"/>
    <property type="molecule type" value="Genomic_DNA"/>
</dbReference>
<dbReference type="RefSeq" id="WP_137629581.1">
    <property type="nucleotide sequence ID" value="NZ_BJDJ01000026.1"/>
</dbReference>
<reference evidence="3" key="1">
    <citation type="journal article" date="2019" name="Int. J. Syst. Evol. Microbiol.">
        <title>The Global Catalogue of Microorganisms (GCM) 10K type strain sequencing project: providing services to taxonomists for standard genome sequencing and annotation.</title>
        <authorList>
            <consortium name="The Broad Institute Genomics Platform"/>
            <consortium name="The Broad Institute Genome Sequencing Center for Infectious Disease"/>
            <person name="Wu L."/>
            <person name="Ma J."/>
        </authorList>
    </citation>
    <scope>NUCLEOTIDE SEQUENCE [LARGE SCALE GENOMIC DNA]</scope>
    <source>
        <strain evidence="3">CCM 8933</strain>
    </source>
</reference>
<keyword evidence="1" id="KW-0472">Membrane</keyword>
<gene>
    <name evidence="2" type="ORF">ACFP5Y_07595</name>
</gene>
<keyword evidence="1" id="KW-1133">Transmembrane helix</keyword>
<proteinExistence type="predicted"/>
<feature type="transmembrane region" description="Helical" evidence="1">
    <location>
        <begin position="138"/>
        <end position="161"/>
    </location>
</feature>
<dbReference type="Proteomes" id="UP001596282">
    <property type="component" value="Unassembled WGS sequence"/>
</dbReference>
<keyword evidence="1" id="KW-0812">Transmembrane</keyword>
<evidence type="ECO:0000313" key="2">
    <source>
        <dbReference type="EMBL" id="MFC6181079.1"/>
    </source>
</evidence>
<sequence length="261" mass="29505">MQKYRFFLKGSAAEQRWLSRQAQHGWQLTAIDGYRYQFTAMTQPQVLRAEYVPATTVRAMTDLFAGLVTYQFKQPAVAVVYAPVNATARVVTADASQRLAVYRHARDVAINWLNGWVVGLWLLMCAAVIGSAQGQSSVIWTTLLVGGLSIAAVLMLIGMLVGGHAALTCHRQVRALIQQTGDTKNTWQPTFHIFFQHQAQVPDTEKLAPLGKWLLTMHNQQGDYWFDVRTSLNQHELQTELKKVMQHQDFKVVSWLGLYPF</sequence>